<keyword evidence="1" id="KW-1133">Transmembrane helix</keyword>
<protein>
    <submittedName>
        <fullName evidence="2">Uncharacterized protein</fullName>
    </submittedName>
</protein>
<keyword evidence="1" id="KW-0472">Membrane</keyword>
<reference evidence="2" key="1">
    <citation type="submission" date="2021-01" db="EMBL/GenBank/DDBJ databases">
        <title>Whole genome shotgun sequence of Virgisporangium ochraceum NBRC 16418.</title>
        <authorList>
            <person name="Komaki H."/>
            <person name="Tamura T."/>
        </authorList>
    </citation>
    <scope>NUCLEOTIDE SEQUENCE</scope>
    <source>
        <strain evidence="2">NBRC 16418</strain>
    </source>
</reference>
<feature type="transmembrane region" description="Helical" evidence="1">
    <location>
        <begin position="171"/>
        <end position="189"/>
    </location>
</feature>
<evidence type="ECO:0000313" key="2">
    <source>
        <dbReference type="EMBL" id="GIJ73580.1"/>
    </source>
</evidence>
<evidence type="ECO:0000313" key="3">
    <source>
        <dbReference type="Proteomes" id="UP000635606"/>
    </source>
</evidence>
<dbReference type="Proteomes" id="UP000635606">
    <property type="component" value="Unassembled WGS sequence"/>
</dbReference>
<feature type="transmembrane region" description="Helical" evidence="1">
    <location>
        <begin position="12"/>
        <end position="31"/>
    </location>
</feature>
<dbReference type="EMBL" id="BOPH01000119">
    <property type="protein sequence ID" value="GIJ73580.1"/>
    <property type="molecule type" value="Genomic_DNA"/>
</dbReference>
<dbReference type="AlphaFoldDB" id="A0A8J4A559"/>
<comment type="caution">
    <text evidence="2">The sequence shown here is derived from an EMBL/GenBank/DDBJ whole genome shotgun (WGS) entry which is preliminary data.</text>
</comment>
<accession>A0A8J4A559</accession>
<proteinExistence type="predicted"/>
<feature type="transmembrane region" description="Helical" evidence="1">
    <location>
        <begin position="110"/>
        <end position="136"/>
    </location>
</feature>
<name>A0A8J4A559_9ACTN</name>
<organism evidence="2 3">
    <name type="scientific">Virgisporangium ochraceum</name>
    <dbReference type="NCBI Taxonomy" id="65505"/>
    <lineage>
        <taxon>Bacteria</taxon>
        <taxon>Bacillati</taxon>
        <taxon>Actinomycetota</taxon>
        <taxon>Actinomycetes</taxon>
        <taxon>Micromonosporales</taxon>
        <taxon>Micromonosporaceae</taxon>
        <taxon>Virgisporangium</taxon>
    </lineage>
</organism>
<feature type="transmembrane region" description="Helical" evidence="1">
    <location>
        <begin position="80"/>
        <end position="98"/>
    </location>
</feature>
<gene>
    <name evidence="2" type="ORF">Voc01_084970</name>
</gene>
<sequence length="204" mass="21123">MRWLVLYLRSRGVPVALAVAAGAVALVWAGWSALSDSHTVNERGVTLTVMFGVAAFTRTLSGPDDALDHTAAVRWPVRRLVHVLAVGGVIVALLLPSLATDARFEPVGLVLRNTAGLLGLTALGTALFGAAVSWVAPVTWSVASVLPFLEESPKVGIQIAGWLVQPADTGVATGCAVILAVAGLVAYSWRGAPRNQKAETAPAS</sequence>
<keyword evidence="1" id="KW-0812">Transmembrane</keyword>
<dbReference type="RefSeq" id="WP_203933403.1">
    <property type="nucleotide sequence ID" value="NZ_BOPH01000119.1"/>
</dbReference>
<evidence type="ECO:0000256" key="1">
    <source>
        <dbReference type="SAM" id="Phobius"/>
    </source>
</evidence>
<keyword evidence="3" id="KW-1185">Reference proteome</keyword>